<dbReference type="Proteomes" id="UP000007519">
    <property type="component" value="Chromosome"/>
</dbReference>
<dbReference type="HOGENOM" id="CLU_2083212_0_0_10"/>
<evidence type="ECO:0000313" key="1">
    <source>
        <dbReference type="EMBL" id="AFC26747.1"/>
    </source>
</evidence>
<sequence length="117" mass="12865">MEEAVTLGWLSLFFGAAPSAGLKASAKRYRFANLYKMRVETLMNDRSGRSTAQLAGLLGPTALRALVCRCAALLRQLSLRALRALLDPKGLGADYFFAQKNVFYGLLRTNKSTYVSI</sequence>
<accession>H6L8M2</accession>
<keyword evidence="2" id="KW-1185">Reference proteome</keyword>
<dbReference type="STRING" id="984262.SGRA_4032"/>
<protein>
    <submittedName>
        <fullName evidence="1">Uncharacterized protein</fullName>
    </submittedName>
</protein>
<name>H6L8M2_SAPGL</name>
<evidence type="ECO:0000313" key="2">
    <source>
        <dbReference type="Proteomes" id="UP000007519"/>
    </source>
</evidence>
<gene>
    <name evidence="1" type="ordered locus">SGRA_4032</name>
</gene>
<dbReference type="EMBL" id="CP002831">
    <property type="protein sequence ID" value="AFC26747.1"/>
    <property type="molecule type" value="Genomic_DNA"/>
</dbReference>
<dbReference type="KEGG" id="sgn:SGRA_4032"/>
<reference evidence="1 2" key="1">
    <citation type="journal article" date="2012" name="Stand. Genomic Sci.">
        <title>Complete genome sequencing and analysis of Saprospira grandis str. Lewin, a predatory marine bacterium.</title>
        <authorList>
            <person name="Saw J.H."/>
            <person name="Yuryev A."/>
            <person name="Kanbe M."/>
            <person name="Hou S."/>
            <person name="Young A.G."/>
            <person name="Aizawa S."/>
            <person name="Alam M."/>
        </authorList>
    </citation>
    <scope>NUCLEOTIDE SEQUENCE [LARGE SCALE GENOMIC DNA]</scope>
    <source>
        <strain evidence="1 2">Lewin</strain>
    </source>
</reference>
<dbReference type="AlphaFoldDB" id="H6L8M2"/>
<organism evidence="1 2">
    <name type="scientific">Saprospira grandis (strain Lewin)</name>
    <dbReference type="NCBI Taxonomy" id="984262"/>
    <lineage>
        <taxon>Bacteria</taxon>
        <taxon>Pseudomonadati</taxon>
        <taxon>Bacteroidota</taxon>
        <taxon>Saprospiria</taxon>
        <taxon>Saprospirales</taxon>
        <taxon>Saprospiraceae</taxon>
        <taxon>Saprospira</taxon>
    </lineage>
</organism>
<proteinExistence type="predicted"/>